<organism evidence="1 2">
    <name type="scientific">Cercophora newfieldiana</name>
    <dbReference type="NCBI Taxonomy" id="92897"/>
    <lineage>
        <taxon>Eukaryota</taxon>
        <taxon>Fungi</taxon>
        <taxon>Dikarya</taxon>
        <taxon>Ascomycota</taxon>
        <taxon>Pezizomycotina</taxon>
        <taxon>Sordariomycetes</taxon>
        <taxon>Sordariomycetidae</taxon>
        <taxon>Sordariales</taxon>
        <taxon>Lasiosphaeriaceae</taxon>
        <taxon>Cercophora</taxon>
    </lineage>
</organism>
<proteinExistence type="predicted"/>
<dbReference type="AlphaFoldDB" id="A0AA40CYH5"/>
<keyword evidence="2" id="KW-1185">Reference proteome</keyword>
<evidence type="ECO:0000313" key="2">
    <source>
        <dbReference type="Proteomes" id="UP001174936"/>
    </source>
</evidence>
<evidence type="ECO:0000313" key="1">
    <source>
        <dbReference type="EMBL" id="KAK0655192.1"/>
    </source>
</evidence>
<name>A0AA40CYH5_9PEZI</name>
<protein>
    <submittedName>
        <fullName evidence="1">Uncharacterized protein</fullName>
    </submittedName>
</protein>
<comment type="caution">
    <text evidence="1">The sequence shown here is derived from an EMBL/GenBank/DDBJ whole genome shotgun (WGS) entry which is preliminary data.</text>
</comment>
<gene>
    <name evidence="1" type="ORF">B0T16DRAFT_6215</name>
</gene>
<dbReference type="EMBL" id="JAULSV010000001">
    <property type="protein sequence ID" value="KAK0655192.1"/>
    <property type="molecule type" value="Genomic_DNA"/>
</dbReference>
<sequence>MNSSNISTSQHLNISTSQHLNISTSAPRLEMHETSGRNPLELLWRLVMLLGGTTVSQFGGRQAASIPGGGRLRLLSHQLAFPKARSLTASHPLHVLFKKKQAAATLRECWGLGQQKHTAKTMTHAGGEVGEKTGSTVQVNHTVCLGELLQGIVAGATAFSGRIMPVFPSNTKAAGRVPVWRSSVAASHYCTSSCPQARATCCCRSRHSDSSPRSTPQ</sequence>
<dbReference type="Proteomes" id="UP001174936">
    <property type="component" value="Unassembled WGS sequence"/>
</dbReference>
<accession>A0AA40CYH5</accession>
<reference evidence="1" key="1">
    <citation type="submission" date="2023-06" db="EMBL/GenBank/DDBJ databases">
        <title>Genome-scale phylogeny and comparative genomics of the fungal order Sordariales.</title>
        <authorList>
            <consortium name="Lawrence Berkeley National Laboratory"/>
            <person name="Hensen N."/>
            <person name="Bonometti L."/>
            <person name="Westerberg I."/>
            <person name="Brannstrom I.O."/>
            <person name="Guillou S."/>
            <person name="Cros-Aarteil S."/>
            <person name="Calhoun S."/>
            <person name="Haridas S."/>
            <person name="Kuo A."/>
            <person name="Mondo S."/>
            <person name="Pangilinan J."/>
            <person name="Riley R."/>
            <person name="Labutti K."/>
            <person name="Andreopoulos B."/>
            <person name="Lipzen A."/>
            <person name="Chen C."/>
            <person name="Yanf M."/>
            <person name="Daum C."/>
            <person name="Ng V."/>
            <person name="Clum A."/>
            <person name="Steindorff A."/>
            <person name="Ohm R."/>
            <person name="Martin F."/>
            <person name="Silar P."/>
            <person name="Natvig D."/>
            <person name="Lalanne C."/>
            <person name="Gautier V."/>
            <person name="Ament-Velasquez S.L."/>
            <person name="Kruys A."/>
            <person name="Hutchinson M.I."/>
            <person name="Powell A.J."/>
            <person name="Barry K."/>
            <person name="Miller A.N."/>
            <person name="Grigoriev I.V."/>
            <person name="Debuchy R."/>
            <person name="Gladieux P."/>
            <person name="Thoren M.H."/>
            <person name="Johannesson H."/>
        </authorList>
    </citation>
    <scope>NUCLEOTIDE SEQUENCE</scope>
    <source>
        <strain evidence="1">SMH2532-1</strain>
    </source>
</reference>